<dbReference type="InterPro" id="IPR003735">
    <property type="entry name" value="Metal_Tscrpt_repr"/>
</dbReference>
<dbReference type="GO" id="GO:0003677">
    <property type="term" value="F:DNA binding"/>
    <property type="evidence" value="ECO:0007669"/>
    <property type="project" value="InterPro"/>
</dbReference>
<dbReference type="GO" id="GO:0046872">
    <property type="term" value="F:metal ion binding"/>
    <property type="evidence" value="ECO:0007669"/>
    <property type="project" value="InterPro"/>
</dbReference>
<keyword evidence="2" id="KW-0186">Copper</keyword>
<proteinExistence type="inferred from homology"/>
<dbReference type="GO" id="GO:0045892">
    <property type="term" value="P:negative regulation of DNA-templated transcription"/>
    <property type="evidence" value="ECO:0007669"/>
    <property type="project" value="UniProtKB-ARBA"/>
</dbReference>
<dbReference type="KEGG" id="baqk:QN215_01150"/>
<dbReference type="PANTHER" id="PTHR33677:SF3">
    <property type="entry name" value="COPPER-SENSING TRANSCRIPTIONAL REPRESSOR RICR"/>
    <property type="match status" value="1"/>
</dbReference>
<dbReference type="InterPro" id="IPR038390">
    <property type="entry name" value="Metal_Tscrpt_repr_sf"/>
</dbReference>
<dbReference type="PANTHER" id="PTHR33677">
    <property type="entry name" value="TRANSCRIPTIONAL REPRESSOR FRMR-RELATED"/>
    <property type="match status" value="1"/>
</dbReference>
<protein>
    <submittedName>
        <fullName evidence="3">Metal-sensitive transcriptional regulator</fullName>
    </submittedName>
</protein>
<dbReference type="EMBL" id="CP129674">
    <property type="protein sequence ID" value="XDS45480.1"/>
    <property type="molecule type" value="Genomic_DNA"/>
</dbReference>
<dbReference type="Pfam" id="PF02583">
    <property type="entry name" value="Trns_repr_metal"/>
    <property type="match status" value="1"/>
</dbReference>
<dbReference type="CDD" id="cd10148">
    <property type="entry name" value="CsoR-like_DUF156"/>
    <property type="match status" value="1"/>
</dbReference>
<dbReference type="AlphaFoldDB" id="A0AB39U9Q6"/>
<comment type="similarity">
    <text evidence="1">Belongs to the CsoR family.</text>
</comment>
<gene>
    <name evidence="3" type="ORF">QN215_01150</name>
</gene>
<reference evidence="3" key="1">
    <citation type="submission" date="2023-07" db="EMBL/GenBank/DDBJ databases">
        <title>Bifidobacterium aquikefiriaerophilum sp. nov. and Bifidobacterium eccum sp. nov., isolated from water kefir.</title>
        <authorList>
            <person name="Breselge S."/>
            <person name="Bellassi P."/>
            <person name="Barcenilla C."/>
            <person name="Alvarez-Ordonez A."/>
            <person name="Morelli L."/>
            <person name="Cotter P.D."/>
        </authorList>
    </citation>
    <scope>NUCLEOTIDE SEQUENCE</scope>
    <source>
        <strain evidence="3">WK041_4_12</strain>
    </source>
</reference>
<dbReference type="RefSeq" id="WP_369345018.1">
    <property type="nucleotide sequence ID" value="NZ_CP129674.1"/>
</dbReference>
<sequence>MEHGGTAHASVGYVKEKAKVVARMKRIEGQVRAITRMVEDERYCIDVLTQIAASDKALKAVAVELLDSHLDHCVRSAISQGGEEADEKVHEASAAIARLVRS</sequence>
<evidence type="ECO:0000256" key="1">
    <source>
        <dbReference type="ARBA" id="ARBA00005428"/>
    </source>
</evidence>
<evidence type="ECO:0000313" key="3">
    <source>
        <dbReference type="EMBL" id="XDS45480.1"/>
    </source>
</evidence>
<evidence type="ECO:0000256" key="2">
    <source>
        <dbReference type="ARBA" id="ARBA00023008"/>
    </source>
</evidence>
<dbReference type="Gene3D" id="1.20.58.1000">
    <property type="entry name" value="Metal-sensitive repressor, helix protomer"/>
    <property type="match status" value="1"/>
</dbReference>
<accession>A0AB39U9Q6</accession>
<organism evidence="3">
    <name type="scientific">Bifidobacterium aquikefiricola</name>
    <dbReference type="NCBI Taxonomy" id="3059038"/>
    <lineage>
        <taxon>Bacteria</taxon>
        <taxon>Bacillati</taxon>
        <taxon>Actinomycetota</taxon>
        <taxon>Actinomycetes</taxon>
        <taxon>Bifidobacteriales</taxon>
        <taxon>Bifidobacteriaceae</taxon>
        <taxon>Bifidobacterium</taxon>
    </lineage>
</organism>
<name>A0AB39U9Q6_9BIFI</name>